<feature type="binding site" evidence="5">
    <location>
        <position position="403"/>
    </location>
    <ligand>
        <name>Ca(2+)</name>
        <dbReference type="ChEBI" id="CHEBI:29108"/>
    </ligand>
</feature>
<keyword evidence="5" id="KW-0479">Metal-binding</keyword>
<keyword evidence="11" id="KW-1185">Reference proteome</keyword>
<comment type="cofactor">
    <cofactor evidence="5">
        <name>Ca(2+)</name>
        <dbReference type="ChEBI" id="CHEBI:29108"/>
    </cofactor>
    <text evidence="5">Binds 1 Ca(2+) ion per subunit.</text>
</comment>
<keyword evidence="2 8" id="KW-0964">Secreted</keyword>
<evidence type="ECO:0000256" key="3">
    <source>
        <dbReference type="ARBA" id="ARBA00023157"/>
    </source>
</evidence>
<gene>
    <name evidence="10" type="ORF">PVAND_000997</name>
</gene>
<feature type="domain" description="Phospholipase A2-like central" evidence="9">
    <location>
        <begin position="378"/>
        <end position="499"/>
    </location>
</feature>
<dbReference type="InterPro" id="IPR001211">
    <property type="entry name" value="PLA2"/>
</dbReference>
<feature type="disulfide bond" evidence="6">
    <location>
        <begin position="404"/>
        <end position="420"/>
    </location>
</feature>
<dbReference type="SUPFAM" id="SSF48619">
    <property type="entry name" value="Phospholipase A2, PLA2"/>
    <property type="match status" value="1"/>
</dbReference>
<accession>A0A9J6BLL5</accession>
<evidence type="ECO:0000256" key="8">
    <source>
        <dbReference type="RuleBase" id="RU361236"/>
    </source>
</evidence>
<feature type="disulfide bond" evidence="6">
    <location>
        <begin position="426"/>
        <end position="473"/>
    </location>
</feature>
<dbReference type="Proteomes" id="UP001107558">
    <property type="component" value="Chromosome 3"/>
</dbReference>
<dbReference type="PROSITE" id="PS00118">
    <property type="entry name" value="PA2_HIS"/>
    <property type="match status" value="1"/>
</dbReference>
<dbReference type="OrthoDB" id="5841574at2759"/>
<dbReference type="PANTHER" id="PTHR11716:SF107">
    <property type="entry name" value="PHOSPHOLIPASE A2"/>
    <property type="match status" value="1"/>
</dbReference>
<feature type="active site" evidence="4">
    <location>
        <position position="423"/>
    </location>
</feature>
<dbReference type="InterPro" id="IPR033113">
    <property type="entry name" value="PLA2_histidine"/>
</dbReference>
<feature type="disulfide bond" evidence="6">
    <location>
        <begin position="453"/>
        <end position="471"/>
    </location>
</feature>
<reference evidence="10" key="1">
    <citation type="submission" date="2021-03" db="EMBL/GenBank/DDBJ databases">
        <title>Chromosome level genome of the anhydrobiotic midge Polypedilum vanderplanki.</title>
        <authorList>
            <person name="Yoshida Y."/>
            <person name="Kikawada T."/>
            <person name="Gusev O."/>
        </authorList>
    </citation>
    <scope>NUCLEOTIDE SEQUENCE</scope>
    <source>
        <strain evidence="10">NIAS01</strain>
        <tissue evidence="10">Whole body or cell culture</tissue>
    </source>
</reference>
<keyword evidence="3 6" id="KW-1015">Disulfide bond</keyword>
<dbReference type="GO" id="GO:0006644">
    <property type="term" value="P:phospholipid metabolic process"/>
    <property type="evidence" value="ECO:0007669"/>
    <property type="project" value="InterPro"/>
</dbReference>
<dbReference type="AlphaFoldDB" id="A0A9J6BLL5"/>
<feature type="binding site" evidence="5">
    <location>
        <position position="405"/>
    </location>
    <ligand>
        <name>Ca(2+)</name>
        <dbReference type="ChEBI" id="CHEBI:29108"/>
    </ligand>
</feature>
<evidence type="ECO:0000313" key="11">
    <source>
        <dbReference type="Proteomes" id="UP001107558"/>
    </source>
</evidence>
<evidence type="ECO:0000256" key="1">
    <source>
        <dbReference type="ARBA" id="ARBA00004613"/>
    </source>
</evidence>
<feature type="binding site" evidence="5">
    <location>
        <position position="424"/>
    </location>
    <ligand>
        <name>Ca(2+)</name>
        <dbReference type="ChEBI" id="CHEBI:29108"/>
    </ligand>
</feature>
<feature type="active site" evidence="4">
    <location>
        <position position="474"/>
    </location>
</feature>
<sequence>MEKKFTIKYLAFLWIISISTTHCALKLQITSPIHIVKNFNLPQRHATLHHKSPNEMKLHIKKVLNMHTENATLDHFITKMFNIQNLNPTYVFRLPGKNRILTFRKSDFSIAIFPNITNINKFSKNNQMLHSSSSTNHHVKTKSEENLDELKHERLIFQKNLNGNYDDADYDENMKKIVEENGRQEREFIEFLNELNEDLNEENLTRNINAQKLTNQVKKNSKKKDEWEELGLDGWSGMMVKSKEELPKKERNKQQKKIVATALVPFLHNFDPFSILKSQPTATKIKTSVNRPQMTSHEIETEEFNNQLSILLEDEKILLNRTGRLPNVRWPVTSNRNQHNDEDIYIARANNPFGHSTKWKYRNSSDDNSHREGRSKRGVVHLYSMIKCATSCDPLQYKGYGCYCGFLGSGRALDGIDRCCKAHDYCYGNANCFFYTEYLVPYLWKCYRGKPLCALDNGEWGGVNSCATKLCECDRALSKCLRQYYCPRKRAVCSSNPFRLLQNLVMVF</sequence>
<comment type="similarity">
    <text evidence="7">Belongs to the phospholipase A2 family.</text>
</comment>
<organism evidence="10 11">
    <name type="scientific">Polypedilum vanderplanki</name>
    <name type="common">Sleeping chironomid midge</name>
    <dbReference type="NCBI Taxonomy" id="319348"/>
    <lineage>
        <taxon>Eukaryota</taxon>
        <taxon>Metazoa</taxon>
        <taxon>Ecdysozoa</taxon>
        <taxon>Arthropoda</taxon>
        <taxon>Hexapoda</taxon>
        <taxon>Insecta</taxon>
        <taxon>Pterygota</taxon>
        <taxon>Neoptera</taxon>
        <taxon>Endopterygota</taxon>
        <taxon>Diptera</taxon>
        <taxon>Nematocera</taxon>
        <taxon>Chironomoidea</taxon>
        <taxon>Chironomidae</taxon>
        <taxon>Chironominae</taxon>
        <taxon>Polypedilum</taxon>
        <taxon>Polypedilum</taxon>
    </lineage>
</organism>
<dbReference type="SMART" id="SM00085">
    <property type="entry name" value="PA2c"/>
    <property type="match status" value="1"/>
</dbReference>
<dbReference type="GO" id="GO:0005576">
    <property type="term" value="C:extracellular region"/>
    <property type="evidence" value="ECO:0007669"/>
    <property type="project" value="UniProtKB-SubCell"/>
</dbReference>
<dbReference type="InterPro" id="IPR016090">
    <property type="entry name" value="PLA2-like_dom"/>
</dbReference>
<dbReference type="GO" id="GO:0050482">
    <property type="term" value="P:arachidonate secretion"/>
    <property type="evidence" value="ECO:0007669"/>
    <property type="project" value="InterPro"/>
</dbReference>
<evidence type="ECO:0000256" key="4">
    <source>
        <dbReference type="PIRSR" id="PIRSR601211-1"/>
    </source>
</evidence>
<dbReference type="GO" id="GO:0004623">
    <property type="term" value="F:phospholipase A2 activity"/>
    <property type="evidence" value="ECO:0007669"/>
    <property type="project" value="InterPro"/>
</dbReference>
<feature type="disulfide bond" evidence="6">
    <location>
        <begin position="419"/>
        <end position="480"/>
    </location>
</feature>
<evidence type="ECO:0000256" key="7">
    <source>
        <dbReference type="RuleBase" id="RU003654"/>
    </source>
</evidence>
<dbReference type="GO" id="GO:0016042">
    <property type="term" value="P:lipid catabolic process"/>
    <property type="evidence" value="ECO:0007669"/>
    <property type="project" value="InterPro"/>
</dbReference>
<proteinExistence type="inferred from homology"/>
<dbReference type="InterPro" id="IPR036444">
    <property type="entry name" value="PLipase_A2_dom_sf"/>
</dbReference>
<dbReference type="Pfam" id="PF00068">
    <property type="entry name" value="Phospholip_A2_1"/>
    <property type="match status" value="1"/>
</dbReference>
<evidence type="ECO:0000256" key="6">
    <source>
        <dbReference type="PIRSR" id="PIRSR601211-3"/>
    </source>
</evidence>
<comment type="caution">
    <text evidence="10">The sequence shown here is derived from an EMBL/GenBank/DDBJ whole genome shotgun (WGS) entry which is preliminary data.</text>
</comment>
<dbReference type="PRINTS" id="PR00389">
    <property type="entry name" value="PHPHLIPASEA2"/>
</dbReference>
<feature type="signal peptide" evidence="8">
    <location>
        <begin position="1"/>
        <end position="26"/>
    </location>
</feature>
<feature type="chain" id="PRO_5039962245" description="Phospholipase A2-like central domain-containing protein" evidence="8">
    <location>
        <begin position="27"/>
        <end position="508"/>
    </location>
</feature>
<evidence type="ECO:0000256" key="5">
    <source>
        <dbReference type="PIRSR" id="PIRSR601211-2"/>
    </source>
</evidence>
<name>A0A9J6BLL5_POLVA</name>
<comment type="subcellular location">
    <subcellularLocation>
        <location evidence="1 8">Secreted</location>
    </subcellularLocation>
</comment>
<protein>
    <recommendedName>
        <fullName evidence="9">Phospholipase A2-like central domain-containing protein</fullName>
    </recommendedName>
</protein>
<dbReference type="EMBL" id="JADBJN010000003">
    <property type="protein sequence ID" value="KAG5670756.1"/>
    <property type="molecule type" value="Genomic_DNA"/>
</dbReference>
<evidence type="ECO:0000256" key="2">
    <source>
        <dbReference type="ARBA" id="ARBA00022525"/>
    </source>
</evidence>
<dbReference type="PANTHER" id="PTHR11716">
    <property type="entry name" value="PHOSPHOLIPASE A2 FAMILY MEMBER"/>
    <property type="match status" value="1"/>
</dbReference>
<dbReference type="GO" id="GO:0005509">
    <property type="term" value="F:calcium ion binding"/>
    <property type="evidence" value="ECO:0007669"/>
    <property type="project" value="InterPro"/>
</dbReference>
<evidence type="ECO:0000259" key="9">
    <source>
        <dbReference type="SMART" id="SM00085"/>
    </source>
</evidence>
<dbReference type="InterPro" id="IPR033112">
    <property type="entry name" value="PLA2_Asp_AS"/>
</dbReference>
<dbReference type="PROSITE" id="PS00119">
    <property type="entry name" value="PA2_ASP"/>
    <property type="match status" value="1"/>
</dbReference>
<keyword evidence="5" id="KW-0106">Calcium</keyword>
<dbReference type="CDD" id="cd00125">
    <property type="entry name" value="PLA2c"/>
    <property type="match status" value="1"/>
</dbReference>
<evidence type="ECO:0000313" key="10">
    <source>
        <dbReference type="EMBL" id="KAG5670756.1"/>
    </source>
</evidence>
<keyword evidence="8" id="KW-0732">Signal</keyword>
<dbReference type="Gene3D" id="1.20.90.10">
    <property type="entry name" value="Phospholipase A2 domain"/>
    <property type="match status" value="1"/>
</dbReference>